<name>A0A7N0T4E7_KALFE</name>
<dbReference type="InterPro" id="IPR001544">
    <property type="entry name" value="Aminotrans_IV"/>
</dbReference>
<dbReference type="FunFam" id="3.30.470.10:FF:000003">
    <property type="entry name" value="Branched-chain-amino-acid aminotransferase"/>
    <property type="match status" value="1"/>
</dbReference>
<dbReference type="GO" id="GO:0005737">
    <property type="term" value="C:cytoplasm"/>
    <property type="evidence" value="ECO:0007669"/>
    <property type="project" value="UniProtKB-ARBA"/>
</dbReference>
<sequence length="392" mass="42318">MVALRALIRSSTAAAAAPVPFGASKSSGSFKIRPAASLAGASSRDPSELYSDEESIEGVNWDKLGFSLTPTDYMYTMKCGKDETFERGGLAPFRNVGLSPASGVLNYGQGIFEGMKAQRRKDGRIVLFRPDLNAKRMQLGAERMCMPSPSAQQFIQAVKDTTLANKRWVPPFGKGSLYMRPMLLGSGAMLGVGPAPEYTYLIYASPVGNYYKEGSAPLKLYVEDELHRAYQGGTGAVKSITNYGPVLRAMTEAKKRGFSDVLYLDPVHKRNIEEVSASNIFVIKGDTVSTPATSGTILDGVTRRSVLEIARDIGYKVEERAIPVDELSDADEVFCTGTAVGVAPVGSITYKNNRIEYEARNPSVAGQLQAALVGIQTGLVVDKNGWTVKIEE</sequence>
<dbReference type="Gene3D" id="3.30.470.10">
    <property type="match status" value="1"/>
</dbReference>
<dbReference type="NCBIfam" id="NF009897">
    <property type="entry name" value="PRK13357.1"/>
    <property type="match status" value="1"/>
</dbReference>
<dbReference type="EnsemblPlants" id="Kaladp0022s0029.1.v1.1">
    <property type="protein sequence ID" value="Kaladp0022s0029.1.v1.1"/>
    <property type="gene ID" value="Kaladp0022s0029.v1.1"/>
</dbReference>
<dbReference type="InterPro" id="IPR036038">
    <property type="entry name" value="Aminotransferase-like"/>
</dbReference>
<feature type="modified residue" description="N6-(pyridoxal phosphate)lysine" evidence="6">
    <location>
        <position position="238"/>
    </location>
</feature>
<dbReference type="InterPro" id="IPR033939">
    <property type="entry name" value="BCAT_family"/>
</dbReference>
<dbReference type="CDD" id="cd01557">
    <property type="entry name" value="BCAT_beta_family"/>
    <property type="match status" value="1"/>
</dbReference>
<dbReference type="InterPro" id="IPR043132">
    <property type="entry name" value="BCAT-like_C"/>
</dbReference>
<dbReference type="Pfam" id="PF01063">
    <property type="entry name" value="Aminotran_4"/>
    <property type="match status" value="1"/>
</dbReference>
<keyword evidence="3 9" id="KW-0032">Aminotransferase</keyword>
<protein>
    <recommendedName>
        <fullName evidence="9">Branched-chain-amino-acid aminotransferase</fullName>
        <ecNumber evidence="9">2.6.1.42</ecNumber>
    </recommendedName>
</protein>
<reference evidence="10" key="1">
    <citation type="submission" date="2021-01" db="UniProtKB">
        <authorList>
            <consortium name="EnsemblPlants"/>
        </authorList>
    </citation>
    <scope>IDENTIFICATION</scope>
</reference>
<dbReference type="Gene3D" id="3.20.10.10">
    <property type="entry name" value="D-amino Acid Aminotransferase, subunit A, domain 2"/>
    <property type="match status" value="1"/>
</dbReference>
<evidence type="ECO:0000256" key="5">
    <source>
        <dbReference type="ARBA" id="ARBA00022898"/>
    </source>
</evidence>
<evidence type="ECO:0000256" key="6">
    <source>
        <dbReference type="PIRSR" id="PIRSR006468-1"/>
    </source>
</evidence>
<dbReference type="GO" id="GO:0009082">
    <property type="term" value="P:branched-chain amino acid biosynthetic process"/>
    <property type="evidence" value="ECO:0007669"/>
    <property type="project" value="UniProtKB-KW"/>
</dbReference>
<dbReference type="GO" id="GO:0004084">
    <property type="term" value="F:branched-chain-amino-acid transaminase activity"/>
    <property type="evidence" value="ECO:0007669"/>
    <property type="project" value="UniProtKB-EC"/>
</dbReference>
<dbReference type="InterPro" id="IPR005786">
    <property type="entry name" value="B_amino_transII"/>
</dbReference>
<evidence type="ECO:0000256" key="7">
    <source>
        <dbReference type="RuleBase" id="RU004106"/>
    </source>
</evidence>
<evidence type="ECO:0000256" key="4">
    <source>
        <dbReference type="ARBA" id="ARBA00022679"/>
    </source>
</evidence>
<dbReference type="InterPro" id="IPR043131">
    <property type="entry name" value="BCAT-like_N"/>
</dbReference>
<dbReference type="EC" id="2.6.1.42" evidence="9"/>
<keyword evidence="4 9" id="KW-0808">Transferase</keyword>
<keyword evidence="9" id="KW-0028">Amino-acid biosynthesis</keyword>
<comment type="similarity">
    <text evidence="2 7">Belongs to the class-IV pyridoxal-phosphate-dependent aminotransferase family.</text>
</comment>
<dbReference type="InterPro" id="IPR018300">
    <property type="entry name" value="Aminotrans_IV_CS"/>
</dbReference>
<evidence type="ECO:0000256" key="8">
    <source>
        <dbReference type="RuleBase" id="RU004516"/>
    </source>
</evidence>
<comment type="catalytic activity">
    <reaction evidence="9">
        <text>L-isoleucine + 2-oxoglutarate = (S)-3-methyl-2-oxopentanoate + L-glutamate</text>
        <dbReference type="Rhea" id="RHEA:24801"/>
        <dbReference type="ChEBI" id="CHEBI:16810"/>
        <dbReference type="ChEBI" id="CHEBI:29985"/>
        <dbReference type="ChEBI" id="CHEBI:35146"/>
        <dbReference type="ChEBI" id="CHEBI:58045"/>
        <dbReference type="EC" id="2.6.1.42"/>
    </reaction>
</comment>
<dbReference type="FunFam" id="3.20.10.10:FF:000003">
    <property type="entry name" value="Branched-chain-amino-acid aminotransferase"/>
    <property type="match status" value="1"/>
</dbReference>
<organism evidence="10 11">
    <name type="scientific">Kalanchoe fedtschenkoi</name>
    <name type="common">Lavender scallops</name>
    <name type="synonym">South American air plant</name>
    <dbReference type="NCBI Taxonomy" id="63787"/>
    <lineage>
        <taxon>Eukaryota</taxon>
        <taxon>Viridiplantae</taxon>
        <taxon>Streptophyta</taxon>
        <taxon>Embryophyta</taxon>
        <taxon>Tracheophyta</taxon>
        <taxon>Spermatophyta</taxon>
        <taxon>Magnoliopsida</taxon>
        <taxon>eudicotyledons</taxon>
        <taxon>Gunneridae</taxon>
        <taxon>Pentapetalae</taxon>
        <taxon>Saxifragales</taxon>
        <taxon>Crassulaceae</taxon>
        <taxon>Kalanchoe</taxon>
    </lineage>
</organism>
<evidence type="ECO:0000256" key="1">
    <source>
        <dbReference type="ARBA" id="ARBA00001933"/>
    </source>
</evidence>
<accession>A0A7N0T4E7</accession>
<evidence type="ECO:0000256" key="3">
    <source>
        <dbReference type="ARBA" id="ARBA00022576"/>
    </source>
</evidence>
<dbReference type="AlphaFoldDB" id="A0A7N0T4E7"/>
<dbReference type="NCBIfam" id="TIGR01123">
    <property type="entry name" value="ilvE_II"/>
    <property type="match status" value="1"/>
</dbReference>
<dbReference type="GO" id="GO:0008652">
    <property type="term" value="P:amino acid biosynthetic process"/>
    <property type="evidence" value="ECO:0007669"/>
    <property type="project" value="UniProtKB-KW"/>
</dbReference>
<keyword evidence="9" id="KW-0100">Branched-chain amino acid biosynthesis</keyword>
<dbReference type="PANTHER" id="PTHR42825">
    <property type="entry name" value="AMINO ACID AMINOTRANSFERASE"/>
    <property type="match status" value="1"/>
</dbReference>
<evidence type="ECO:0000256" key="9">
    <source>
        <dbReference type="RuleBase" id="RU004517"/>
    </source>
</evidence>
<evidence type="ECO:0000313" key="11">
    <source>
        <dbReference type="Proteomes" id="UP000594263"/>
    </source>
</evidence>
<proteinExistence type="inferred from homology"/>
<comment type="cofactor">
    <cofactor evidence="1 8">
        <name>pyridoxal 5'-phosphate</name>
        <dbReference type="ChEBI" id="CHEBI:597326"/>
    </cofactor>
</comment>
<dbReference type="PIRSF" id="PIRSF006468">
    <property type="entry name" value="BCAT1"/>
    <property type="match status" value="1"/>
</dbReference>
<dbReference type="OMA" id="ISIEWTA"/>
<dbReference type="Gramene" id="Kaladp0022s0029.1.v1.1">
    <property type="protein sequence ID" value="Kaladp0022s0029.1.v1.1"/>
    <property type="gene ID" value="Kaladp0022s0029.v1.1"/>
</dbReference>
<keyword evidence="5 8" id="KW-0663">Pyridoxal phosphate</keyword>
<comment type="catalytic activity">
    <reaction evidence="9">
        <text>L-valine + 2-oxoglutarate = 3-methyl-2-oxobutanoate + L-glutamate</text>
        <dbReference type="Rhea" id="RHEA:24813"/>
        <dbReference type="ChEBI" id="CHEBI:11851"/>
        <dbReference type="ChEBI" id="CHEBI:16810"/>
        <dbReference type="ChEBI" id="CHEBI:29985"/>
        <dbReference type="ChEBI" id="CHEBI:57762"/>
        <dbReference type="EC" id="2.6.1.42"/>
    </reaction>
</comment>
<evidence type="ECO:0000313" key="10">
    <source>
        <dbReference type="EnsemblPlants" id="Kaladp0022s0029.1.v1.1"/>
    </source>
</evidence>
<dbReference type="SUPFAM" id="SSF56752">
    <property type="entry name" value="D-aminoacid aminotransferase-like PLP-dependent enzymes"/>
    <property type="match status" value="1"/>
</dbReference>
<evidence type="ECO:0000256" key="2">
    <source>
        <dbReference type="ARBA" id="ARBA00009320"/>
    </source>
</evidence>
<dbReference type="PANTHER" id="PTHR42825:SF35">
    <property type="entry name" value="BRANCHED-CHAIN-AMINO-ACID AMINOTRANSFERASE 1, MITOCHONDRIAL"/>
    <property type="match status" value="1"/>
</dbReference>
<comment type="catalytic activity">
    <reaction evidence="9">
        <text>L-leucine + 2-oxoglutarate = 4-methyl-2-oxopentanoate + L-glutamate</text>
        <dbReference type="Rhea" id="RHEA:18321"/>
        <dbReference type="ChEBI" id="CHEBI:16810"/>
        <dbReference type="ChEBI" id="CHEBI:17865"/>
        <dbReference type="ChEBI" id="CHEBI:29985"/>
        <dbReference type="ChEBI" id="CHEBI:57427"/>
        <dbReference type="EC" id="2.6.1.42"/>
    </reaction>
</comment>
<dbReference type="Proteomes" id="UP000594263">
    <property type="component" value="Unplaced"/>
</dbReference>
<dbReference type="PROSITE" id="PS00770">
    <property type="entry name" value="AA_TRANSFER_CLASS_4"/>
    <property type="match status" value="1"/>
</dbReference>
<keyword evidence="11" id="KW-1185">Reference proteome</keyword>